<dbReference type="AlphaFoldDB" id="A0AAV4ARV4"/>
<name>A0AAV4ARV4_9GAST</name>
<dbReference type="Proteomes" id="UP000735302">
    <property type="component" value="Unassembled WGS sequence"/>
</dbReference>
<sequence>MFPHCAGTSSGKPSNFLFRYKPTIRDYKGTWKSPNPLNRPMKTFLLKPRASTLVPNDDFSPCGKSVRQGSQHPQECYSLHRVDNSGLALTAGHCGVSSARQ</sequence>
<keyword evidence="2" id="KW-1185">Reference proteome</keyword>
<reference evidence="1 2" key="1">
    <citation type="journal article" date="2021" name="Elife">
        <title>Chloroplast acquisition without the gene transfer in kleptoplastic sea slugs, Plakobranchus ocellatus.</title>
        <authorList>
            <person name="Maeda T."/>
            <person name="Takahashi S."/>
            <person name="Yoshida T."/>
            <person name="Shimamura S."/>
            <person name="Takaki Y."/>
            <person name="Nagai Y."/>
            <person name="Toyoda A."/>
            <person name="Suzuki Y."/>
            <person name="Arimoto A."/>
            <person name="Ishii H."/>
            <person name="Satoh N."/>
            <person name="Nishiyama T."/>
            <person name="Hasebe M."/>
            <person name="Maruyama T."/>
            <person name="Minagawa J."/>
            <person name="Obokata J."/>
            <person name="Shigenobu S."/>
        </authorList>
    </citation>
    <scope>NUCLEOTIDE SEQUENCE [LARGE SCALE GENOMIC DNA]</scope>
</reference>
<organism evidence="1 2">
    <name type="scientific">Plakobranchus ocellatus</name>
    <dbReference type="NCBI Taxonomy" id="259542"/>
    <lineage>
        <taxon>Eukaryota</taxon>
        <taxon>Metazoa</taxon>
        <taxon>Spiralia</taxon>
        <taxon>Lophotrochozoa</taxon>
        <taxon>Mollusca</taxon>
        <taxon>Gastropoda</taxon>
        <taxon>Heterobranchia</taxon>
        <taxon>Euthyneura</taxon>
        <taxon>Panpulmonata</taxon>
        <taxon>Sacoglossa</taxon>
        <taxon>Placobranchoidea</taxon>
        <taxon>Plakobranchidae</taxon>
        <taxon>Plakobranchus</taxon>
    </lineage>
</organism>
<proteinExistence type="predicted"/>
<evidence type="ECO:0000313" key="2">
    <source>
        <dbReference type="Proteomes" id="UP000735302"/>
    </source>
</evidence>
<gene>
    <name evidence="1" type="ORF">PoB_003580300</name>
</gene>
<dbReference type="EMBL" id="BLXT01004061">
    <property type="protein sequence ID" value="GFO09298.1"/>
    <property type="molecule type" value="Genomic_DNA"/>
</dbReference>
<protein>
    <submittedName>
        <fullName evidence="1">Uncharacterized protein</fullName>
    </submittedName>
</protein>
<comment type="caution">
    <text evidence="1">The sequence shown here is derived from an EMBL/GenBank/DDBJ whole genome shotgun (WGS) entry which is preliminary data.</text>
</comment>
<evidence type="ECO:0000313" key="1">
    <source>
        <dbReference type="EMBL" id="GFO09298.1"/>
    </source>
</evidence>
<accession>A0AAV4ARV4</accession>